<proteinExistence type="predicted"/>
<dbReference type="AlphaFoldDB" id="A0A8H6HW78"/>
<protein>
    <submittedName>
        <fullName evidence="1">Uncharacterized protein</fullName>
    </submittedName>
</protein>
<dbReference type="OrthoDB" id="3067340at2759"/>
<sequence>MTSKAGYRAYKSSAIDRIRKCLKAFNLPVRNTLEMMQRGDVIVSGSAVLDILCPGLFTPGDLDIYVPRGKLSNVLVFLDSHTQYSAVSLASTASAHKGWKYDTSRDNGLNEVYLCTNDSTGKVLNVIETSSNTATAPIFLFHSTFVMNYFTWDAIVCAYPSMTSKKCGLANSWRATESAKIQGCREKYETRGFHILRNAREWDPRHRCHVDPCCGYTQRAVDDQATMWVCLSQDIFEAPYVGDSAVTWRLAGTYAYCDSGVLDPCRGWVVGSDGIFIGQLSHF</sequence>
<name>A0A8H6HW78_9AGAR</name>
<organism evidence="1 2">
    <name type="scientific">Ephemerocybe angulata</name>
    <dbReference type="NCBI Taxonomy" id="980116"/>
    <lineage>
        <taxon>Eukaryota</taxon>
        <taxon>Fungi</taxon>
        <taxon>Dikarya</taxon>
        <taxon>Basidiomycota</taxon>
        <taxon>Agaricomycotina</taxon>
        <taxon>Agaricomycetes</taxon>
        <taxon>Agaricomycetidae</taxon>
        <taxon>Agaricales</taxon>
        <taxon>Agaricineae</taxon>
        <taxon>Psathyrellaceae</taxon>
        <taxon>Ephemerocybe</taxon>
    </lineage>
</organism>
<reference evidence="1 2" key="1">
    <citation type="submission" date="2020-07" db="EMBL/GenBank/DDBJ databases">
        <title>Comparative genomics of pyrophilous fungi reveals a link between fire events and developmental genes.</title>
        <authorList>
            <consortium name="DOE Joint Genome Institute"/>
            <person name="Steindorff A.S."/>
            <person name="Carver A."/>
            <person name="Calhoun S."/>
            <person name="Stillman K."/>
            <person name="Liu H."/>
            <person name="Lipzen A."/>
            <person name="Pangilinan J."/>
            <person name="Labutti K."/>
            <person name="Bruns T.D."/>
            <person name="Grigoriev I.V."/>
        </authorList>
    </citation>
    <scope>NUCLEOTIDE SEQUENCE [LARGE SCALE GENOMIC DNA]</scope>
    <source>
        <strain evidence="1 2">CBS 144469</strain>
    </source>
</reference>
<evidence type="ECO:0000313" key="1">
    <source>
        <dbReference type="EMBL" id="KAF6754001.1"/>
    </source>
</evidence>
<keyword evidence="2" id="KW-1185">Reference proteome</keyword>
<dbReference type="EMBL" id="JACGCI010000036">
    <property type="protein sequence ID" value="KAF6754001.1"/>
    <property type="molecule type" value="Genomic_DNA"/>
</dbReference>
<evidence type="ECO:0000313" key="2">
    <source>
        <dbReference type="Proteomes" id="UP000521943"/>
    </source>
</evidence>
<gene>
    <name evidence="1" type="ORF">DFP72DRAFT_813581</name>
</gene>
<dbReference type="Proteomes" id="UP000521943">
    <property type="component" value="Unassembled WGS sequence"/>
</dbReference>
<accession>A0A8H6HW78</accession>
<comment type="caution">
    <text evidence="1">The sequence shown here is derived from an EMBL/GenBank/DDBJ whole genome shotgun (WGS) entry which is preliminary data.</text>
</comment>